<dbReference type="Proteomes" id="UP001060170">
    <property type="component" value="Chromosome 13"/>
</dbReference>
<accession>A0ACC0DWZ5</accession>
<protein>
    <submittedName>
        <fullName evidence="1">Uncharacterized protein</fullName>
    </submittedName>
</protein>
<sequence>MSTIPSTQPTQNDSQQTPYTAREGATQATTPQAIQPATQRGQGGGCGGRGGNRGARGGQATRRVANQPSQQGTRSAHRFSTLDLIVEWLTVEGRYDLWRNSTVSKREVAKTINEYLIENGGESRAWKGIEQQTSQGILDEGYELARQAGGNPNNSDTEDFVGNAITQMEAQIRKICRYFYKLEPVMLDRPSAVPLNIHEQGNADENLAGALNLGPNEDRPTTSDHWSESERGGNALPVNTLGNPLPDINPTLLTTNGASATATPTGADTPVVAPSPSARAILMTALASQRPDPQSKCRVSYAERITDQLFPSREEMAAQTTAELDLHRDCLDNDSRMVDANIQLVNALSQQLAPTGPPAGTSHLQQQQLELDVGIREVELSRAQAALAAEQATGVAFARARMIQDFVRSGISPAEALTITNELFSSDSMNKSGAGSTDTAELGLDFNIHDDSSTNYLFVFPNGNDISTHQRLE</sequence>
<evidence type="ECO:0000313" key="1">
    <source>
        <dbReference type="EMBL" id="KAI7940682.1"/>
    </source>
</evidence>
<evidence type="ECO:0000313" key="2">
    <source>
        <dbReference type="Proteomes" id="UP001060170"/>
    </source>
</evidence>
<reference evidence="2" key="1">
    <citation type="journal article" date="2018" name="BMC Genomics">
        <title>Genomic insights into host adaptation between the wheat stripe rust pathogen (Puccinia striiformis f. sp. tritici) and the barley stripe rust pathogen (Puccinia striiformis f. sp. hordei).</title>
        <authorList>
            <person name="Xia C."/>
            <person name="Wang M."/>
            <person name="Yin C."/>
            <person name="Cornejo O.E."/>
            <person name="Hulbert S.H."/>
            <person name="Chen X."/>
        </authorList>
    </citation>
    <scope>NUCLEOTIDE SEQUENCE [LARGE SCALE GENOMIC DNA]</scope>
    <source>
        <strain evidence="2">93-210</strain>
    </source>
</reference>
<reference evidence="2" key="2">
    <citation type="journal article" date="2018" name="Mol. Plant Microbe Interact.">
        <title>Genome sequence resources for the wheat stripe rust pathogen (Puccinia striiformis f. sp. tritici) and the barley stripe rust pathogen (Puccinia striiformis f. sp. hordei).</title>
        <authorList>
            <person name="Xia C."/>
            <person name="Wang M."/>
            <person name="Yin C."/>
            <person name="Cornejo O.E."/>
            <person name="Hulbert S.H."/>
            <person name="Chen X."/>
        </authorList>
    </citation>
    <scope>NUCLEOTIDE SEQUENCE [LARGE SCALE GENOMIC DNA]</scope>
    <source>
        <strain evidence="2">93-210</strain>
    </source>
</reference>
<dbReference type="EMBL" id="CM045877">
    <property type="protein sequence ID" value="KAI7940682.1"/>
    <property type="molecule type" value="Genomic_DNA"/>
</dbReference>
<keyword evidence="2" id="KW-1185">Reference proteome</keyword>
<gene>
    <name evidence="1" type="ORF">MJO28_012967</name>
</gene>
<organism evidence="1 2">
    <name type="scientific">Puccinia striiformis f. sp. tritici</name>
    <dbReference type="NCBI Taxonomy" id="168172"/>
    <lineage>
        <taxon>Eukaryota</taxon>
        <taxon>Fungi</taxon>
        <taxon>Dikarya</taxon>
        <taxon>Basidiomycota</taxon>
        <taxon>Pucciniomycotina</taxon>
        <taxon>Pucciniomycetes</taxon>
        <taxon>Pucciniales</taxon>
        <taxon>Pucciniaceae</taxon>
        <taxon>Puccinia</taxon>
    </lineage>
</organism>
<name>A0ACC0DWZ5_9BASI</name>
<reference evidence="1 2" key="3">
    <citation type="journal article" date="2022" name="Microbiol. Spectr.">
        <title>Folding features and dynamics of 3D genome architecture in plant fungal pathogens.</title>
        <authorList>
            <person name="Xia C."/>
        </authorList>
    </citation>
    <scope>NUCLEOTIDE SEQUENCE [LARGE SCALE GENOMIC DNA]</scope>
    <source>
        <strain evidence="1 2">93-210</strain>
    </source>
</reference>
<proteinExistence type="predicted"/>
<comment type="caution">
    <text evidence="1">The sequence shown here is derived from an EMBL/GenBank/DDBJ whole genome shotgun (WGS) entry which is preliminary data.</text>
</comment>